<feature type="non-terminal residue" evidence="1">
    <location>
        <position position="1"/>
    </location>
</feature>
<reference evidence="1" key="1">
    <citation type="submission" date="2014-12" db="EMBL/GenBank/DDBJ databases">
        <title>Parallel Evolution in Life History Adaptation Evident in the Tissue-Specific Poeciliopsis prolifica transcriptome.</title>
        <authorList>
            <person name="Jue N.K."/>
            <person name="Foley R.J."/>
            <person name="Obergfell C."/>
            <person name="Reznick D.N."/>
            <person name="O'Neill R.J."/>
            <person name="O'Neill M.J."/>
        </authorList>
    </citation>
    <scope>NUCLEOTIDE SEQUENCE</scope>
</reference>
<proteinExistence type="predicted"/>
<organism evidence="1">
    <name type="scientific">Poeciliopsis prolifica</name>
    <name type="common">blackstripe livebearer</name>
    <dbReference type="NCBI Taxonomy" id="188132"/>
    <lineage>
        <taxon>Eukaryota</taxon>
        <taxon>Metazoa</taxon>
        <taxon>Chordata</taxon>
        <taxon>Craniata</taxon>
        <taxon>Vertebrata</taxon>
        <taxon>Euteleostomi</taxon>
        <taxon>Actinopterygii</taxon>
        <taxon>Neopterygii</taxon>
        <taxon>Teleostei</taxon>
        <taxon>Neoteleostei</taxon>
        <taxon>Acanthomorphata</taxon>
        <taxon>Ovalentaria</taxon>
        <taxon>Atherinomorphae</taxon>
        <taxon>Cyprinodontiformes</taxon>
        <taxon>Poeciliidae</taxon>
        <taxon>Poeciliinae</taxon>
        <taxon>Poeciliopsis</taxon>
    </lineage>
</organism>
<evidence type="ECO:0000313" key="1">
    <source>
        <dbReference type="EMBL" id="JAO05005.1"/>
    </source>
</evidence>
<sequence>PARSTSPDSCSVGQYEESTLETGSHFTVFVFRLLDGELPNWAVREKKANGGFYGADVSPVSDGSLLVQIEFGVDCRPVWLRDKQLRFLSVLDFNLKGRFFFLFSVQHFCWSH</sequence>
<dbReference type="EMBL" id="GBYX01476672">
    <property type="protein sequence ID" value="JAO05005.1"/>
    <property type="molecule type" value="Transcribed_RNA"/>
</dbReference>
<accession>A0A0S7ERT9</accession>
<dbReference type="AlphaFoldDB" id="A0A0S7ERT9"/>
<protein>
    <submittedName>
        <fullName evidence="1">PPUP48</fullName>
    </submittedName>
</protein>
<name>A0A0S7ERT9_9TELE</name>
<gene>
    <name evidence="1" type="primary">PPUP48</name>
</gene>